<evidence type="ECO:0000256" key="10">
    <source>
        <dbReference type="RuleBase" id="RU910715"/>
    </source>
</evidence>
<keyword evidence="3 10" id="KW-0813">Transport</keyword>
<evidence type="ECO:0000256" key="4">
    <source>
        <dbReference type="ARBA" id="ARBA00022475"/>
    </source>
</evidence>
<dbReference type="Proteomes" id="UP001604336">
    <property type="component" value="Unassembled WGS sequence"/>
</dbReference>
<dbReference type="InterPro" id="IPR004316">
    <property type="entry name" value="SWEET_rpt"/>
</dbReference>
<dbReference type="GO" id="GO:0005886">
    <property type="term" value="C:plasma membrane"/>
    <property type="evidence" value="ECO:0007669"/>
    <property type="project" value="UniProtKB-SubCell"/>
</dbReference>
<evidence type="ECO:0000256" key="3">
    <source>
        <dbReference type="ARBA" id="ARBA00022448"/>
    </source>
</evidence>
<keyword evidence="7" id="KW-0677">Repeat</keyword>
<keyword evidence="6 10" id="KW-0812">Transmembrane</keyword>
<dbReference type="PANTHER" id="PTHR10791">
    <property type="entry name" value="RAG1-ACTIVATING PROTEIN 1"/>
    <property type="match status" value="1"/>
</dbReference>
<sequence length="266" mass="29899">MAFLSIQTVAFIFGISGNIVSFLVFLAPVPTFYKIYKRKSSEGFQALPYSVALFSASLLLYYAFLKSNTYILSINGIGCVIELIYLLIYIIYAPYKTKISMSRLLFIFNVGGLGVIVAISLLVVKGSNRVTLVGWVCAIVNVAVFAAPLSIMKQVIRTKSVEFMPITLSFFLTICATVWFFYGFFIKDYYIALPNVMGFLFGIVQMILYFIYKNAKKDVDTNLKLEGTAEDFEMNLKVEGCKIPRKDIEMNLKMEEVAADKELSAV</sequence>
<comment type="function">
    <text evidence="10">Mediates both low-affinity uptake and efflux of sugar across the membrane.</text>
</comment>
<comment type="subcellular location">
    <subcellularLocation>
        <location evidence="1 10">Cell membrane</location>
        <topology evidence="1 10">Multi-pass membrane protein</topology>
    </subcellularLocation>
</comment>
<keyword evidence="4" id="KW-1003">Cell membrane</keyword>
<dbReference type="Pfam" id="PF03083">
    <property type="entry name" value="MtN3_slv"/>
    <property type="match status" value="2"/>
</dbReference>
<evidence type="ECO:0000256" key="9">
    <source>
        <dbReference type="ARBA" id="ARBA00023136"/>
    </source>
</evidence>
<proteinExistence type="inferred from homology"/>
<accession>A0ABD1SVE4</accession>
<feature type="transmembrane region" description="Helical" evidence="10">
    <location>
        <begin position="46"/>
        <end position="64"/>
    </location>
</feature>
<feature type="transmembrane region" description="Helical" evidence="10">
    <location>
        <begin position="191"/>
        <end position="212"/>
    </location>
</feature>
<name>A0ABD1SVE4_9LAMI</name>
<feature type="transmembrane region" description="Helical" evidence="10">
    <location>
        <begin position="70"/>
        <end position="92"/>
    </location>
</feature>
<evidence type="ECO:0000256" key="6">
    <source>
        <dbReference type="ARBA" id="ARBA00022692"/>
    </source>
</evidence>
<comment type="similarity">
    <text evidence="2 10">Belongs to the SWEET sugar transporter family.</text>
</comment>
<dbReference type="Gene3D" id="1.20.1280.290">
    <property type="match status" value="2"/>
</dbReference>
<evidence type="ECO:0000256" key="7">
    <source>
        <dbReference type="ARBA" id="ARBA00022737"/>
    </source>
</evidence>
<organism evidence="11 12">
    <name type="scientific">Abeliophyllum distichum</name>
    <dbReference type="NCBI Taxonomy" id="126358"/>
    <lineage>
        <taxon>Eukaryota</taxon>
        <taxon>Viridiplantae</taxon>
        <taxon>Streptophyta</taxon>
        <taxon>Embryophyta</taxon>
        <taxon>Tracheophyta</taxon>
        <taxon>Spermatophyta</taxon>
        <taxon>Magnoliopsida</taxon>
        <taxon>eudicotyledons</taxon>
        <taxon>Gunneridae</taxon>
        <taxon>Pentapetalae</taxon>
        <taxon>asterids</taxon>
        <taxon>lamiids</taxon>
        <taxon>Lamiales</taxon>
        <taxon>Oleaceae</taxon>
        <taxon>Forsythieae</taxon>
        <taxon>Abeliophyllum</taxon>
    </lineage>
</organism>
<feature type="transmembrane region" description="Helical" evidence="10">
    <location>
        <begin position="163"/>
        <end position="185"/>
    </location>
</feature>
<evidence type="ECO:0000256" key="5">
    <source>
        <dbReference type="ARBA" id="ARBA00022597"/>
    </source>
</evidence>
<evidence type="ECO:0000313" key="11">
    <source>
        <dbReference type="EMBL" id="KAL2504084.1"/>
    </source>
</evidence>
<keyword evidence="5 10" id="KW-0762">Sugar transport</keyword>
<dbReference type="EMBL" id="JBFOLK010000006">
    <property type="protein sequence ID" value="KAL2504084.1"/>
    <property type="molecule type" value="Genomic_DNA"/>
</dbReference>
<dbReference type="InterPro" id="IPR047664">
    <property type="entry name" value="SWEET"/>
</dbReference>
<evidence type="ECO:0000256" key="8">
    <source>
        <dbReference type="ARBA" id="ARBA00022989"/>
    </source>
</evidence>
<keyword evidence="8 10" id="KW-1133">Transmembrane helix</keyword>
<dbReference type="AlphaFoldDB" id="A0ABD1SVE4"/>
<dbReference type="FunFam" id="1.20.1280.290:FF:000001">
    <property type="entry name" value="Bidirectional sugar transporter SWEET"/>
    <property type="match status" value="1"/>
</dbReference>
<reference evidence="12" key="1">
    <citation type="submission" date="2024-07" db="EMBL/GenBank/DDBJ databases">
        <title>Two chromosome-level genome assemblies of Korean endemic species Abeliophyllum distichum and Forsythia ovata (Oleaceae).</title>
        <authorList>
            <person name="Jang H."/>
        </authorList>
    </citation>
    <scope>NUCLEOTIDE SEQUENCE [LARGE SCALE GENOMIC DNA]</scope>
</reference>
<protein>
    <recommendedName>
        <fullName evidence="10">Bidirectional sugar transporter SWEET</fullName>
    </recommendedName>
</protein>
<evidence type="ECO:0000313" key="12">
    <source>
        <dbReference type="Proteomes" id="UP001604336"/>
    </source>
</evidence>
<feature type="transmembrane region" description="Helical" evidence="10">
    <location>
        <begin position="104"/>
        <end position="124"/>
    </location>
</feature>
<keyword evidence="12" id="KW-1185">Reference proteome</keyword>
<dbReference type="PANTHER" id="PTHR10791:SF134">
    <property type="entry name" value="BIDIRECTIONAL SUGAR TRANSPORTER SWEET9"/>
    <property type="match status" value="1"/>
</dbReference>
<comment type="caution">
    <text evidence="11">The sequence shown here is derived from an EMBL/GenBank/DDBJ whole genome shotgun (WGS) entry which is preliminary data.</text>
</comment>
<evidence type="ECO:0000256" key="1">
    <source>
        <dbReference type="ARBA" id="ARBA00004651"/>
    </source>
</evidence>
<keyword evidence="9 10" id="KW-0472">Membrane</keyword>
<dbReference type="FunFam" id="1.20.1280.290:FF:000003">
    <property type="entry name" value="Bidirectional sugar transporter SWEET"/>
    <property type="match status" value="1"/>
</dbReference>
<evidence type="ECO:0000256" key="2">
    <source>
        <dbReference type="ARBA" id="ARBA00007809"/>
    </source>
</evidence>
<gene>
    <name evidence="11" type="ORF">Adt_19705</name>
</gene>
<feature type="transmembrane region" description="Helical" evidence="10">
    <location>
        <begin position="130"/>
        <end position="151"/>
    </location>
</feature>
<feature type="transmembrane region" description="Helical" evidence="10">
    <location>
        <begin position="6"/>
        <end position="26"/>
    </location>
</feature>